<keyword evidence="3" id="KW-0223">Dioxygenase</keyword>
<dbReference type="GO" id="GO:0016706">
    <property type="term" value="F:2-oxoglutarate-dependent dioxygenase activity"/>
    <property type="evidence" value="ECO:0007669"/>
    <property type="project" value="UniProtKB-ARBA"/>
</dbReference>
<dbReference type="RefSeq" id="WP_185818343.1">
    <property type="nucleotide sequence ID" value="NZ_JACMYG010000008.1"/>
</dbReference>
<reference evidence="3 4" key="1">
    <citation type="submission" date="2020-08" db="EMBL/GenBank/DDBJ databases">
        <title>Pseudomonas sp. nov.</title>
        <authorList>
            <person name="Gieschler S."/>
            <person name="Fiedler G."/>
            <person name="Brinks E."/>
            <person name="Boehnlein C."/>
            <person name="Franz C.M.A.P."/>
            <person name="Kabisch J."/>
        </authorList>
    </citation>
    <scope>NUCLEOTIDE SEQUENCE [LARGE SCALE GENOMIC DNA]</scope>
    <source>
        <strain evidence="3 4">MBT-1</strain>
    </source>
</reference>
<feature type="domain" description="TauD/TfdA-like" evidence="2">
    <location>
        <begin position="35"/>
        <end position="234"/>
    </location>
</feature>
<evidence type="ECO:0000313" key="4">
    <source>
        <dbReference type="Proteomes" id="UP000526003"/>
    </source>
</evidence>
<protein>
    <submittedName>
        <fullName evidence="3">TauD/TfdA family dioxygenase</fullName>
    </submittedName>
</protein>
<name>A0A7X1KXU3_9PSED</name>
<evidence type="ECO:0000313" key="3">
    <source>
        <dbReference type="EMBL" id="MBC2690264.1"/>
    </source>
</evidence>
<gene>
    <name evidence="3" type="ORF">H7995_10680</name>
</gene>
<dbReference type="EMBL" id="JACMYG010000008">
    <property type="protein sequence ID" value="MBC2690264.1"/>
    <property type="molecule type" value="Genomic_DNA"/>
</dbReference>
<proteinExistence type="predicted"/>
<keyword evidence="1" id="KW-0560">Oxidoreductase</keyword>
<dbReference type="InterPro" id="IPR003819">
    <property type="entry name" value="TauD/TfdA-like"/>
</dbReference>
<dbReference type="Gene3D" id="3.60.130.10">
    <property type="entry name" value="Clavaminate synthase-like"/>
    <property type="match status" value="1"/>
</dbReference>
<dbReference type="Pfam" id="PF02668">
    <property type="entry name" value="TauD"/>
    <property type="match status" value="1"/>
</dbReference>
<dbReference type="AlphaFoldDB" id="A0A7X1KXU3"/>
<comment type="caution">
    <text evidence="3">The sequence shown here is derived from an EMBL/GenBank/DDBJ whole genome shotgun (WGS) entry which is preliminary data.</text>
</comment>
<evidence type="ECO:0000259" key="2">
    <source>
        <dbReference type="Pfam" id="PF02668"/>
    </source>
</evidence>
<dbReference type="InterPro" id="IPR042098">
    <property type="entry name" value="TauD-like_sf"/>
</dbReference>
<dbReference type="SUPFAM" id="SSF51197">
    <property type="entry name" value="Clavaminate synthase-like"/>
    <property type="match status" value="1"/>
</dbReference>
<dbReference type="Proteomes" id="UP000526003">
    <property type="component" value="Unassembled WGS sequence"/>
</dbReference>
<keyword evidence="4" id="KW-1185">Reference proteome</keyword>
<evidence type="ECO:0000256" key="1">
    <source>
        <dbReference type="ARBA" id="ARBA00023002"/>
    </source>
</evidence>
<organism evidence="3 4">
    <name type="scientific">Pseudomonas kielensis</name>
    <dbReference type="NCBI Taxonomy" id="2762577"/>
    <lineage>
        <taxon>Bacteria</taxon>
        <taxon>Pseudomonadati</taxon>
        <taxon>Pseudomonadota</taxon>
        <taxon>Gammaproteobacteria</taxon>
        <taxon>Pseudomonadales</taxon>
        <taxon>Pseudomonadaceae</taxon>
        <taxon>Pseudomonas</taxon>
    </lineage>
</organism>
<sequence length="259" mass="29510">MSASDYPGSHSVVRWPREKTTPNKALQLDQCELAENGFQLIRQYGVDVSRLERDLDWISGGQLYYSSRVGALCHQYSVLPESANFSEQMLGGGFHTDFMFQPNPPAYIALLCLQPDPRHPLYGRNQVVHVRPFLERMQQIFGVSEQELKEYRLLYDLAERGRFEQPILSDLDGKPIFRFHERLLAKGQMKGISAPDMSVAAMLHAVMMEVMADICLDRGDLLILSNHNALHRRGECSIEFAGVAGKWHAREMATIRFNL</sequence>
<accession>A0A7X1KXU3</accession>